<evidence type="ECO:0000256" key="5">
    <source>
        <dbReference type="ARBA" id="ARBA00038359"/>
    </source>
</evidence>
<sequence length="423" mass="45922">MTTGHDAVVACFVCAAVAAVFVGLRIYTRFCISRHPGWDDSMVVIALLFAIILCPIYVQQLKYGLGEHIDEIPPQKLGNQMHWFWVSTWIYLTGVAFAKISILVQYIRVFVGRKTVMASWATVAFIVTCCLVCFFGGVFACTPVEKFWNPTVPGKCIDYLAIWYLHCSMAIATDLAIVIIPLPTIFNMNLESKKKWSLAFTFALGGFGCVTSIIRLYYLYFLTHTRDVTHYNPIPAMWSAVELAVVIVCACLITLHPLLVRVLSPLRRFASSYTGSADRAAAHQQEIPSYAKNTVGGGPLPSPSSKVRFSRAMTGWEGNGNGRNGGNVIVGLGTMLLEGWSDERLAPLPEDVSGGGRKRESAGVIKVETTVDVATDSGSLLTTRGRSDDGGDSLKSGDGGPEEVGEGMGGSGKWVDVELGKMV</sequence>
<feature type="domain" description="Rhodopsin" evidence="8">
    <location>
        <begin position="24"/>
        <end position="260"/>
    </location>
</feature>
<evidence type="ECO:0000313" key="10">
    <source>
        <dbReference type="Proteomes" id="UP001175001"/>
    </source>
</evidence>
<dbReference type="InterPro" id="IPR052337">
    <property type="entry name" value="SAT4-like"/>
</dbReference>
<feature type="region of interest" description="Disordered" evidence="6">
    <location>
        <begin position="377"/>
        <end position="423"/>
    </location>
</feature>
<keyword evidence="10" id="KW-1185">Reference proteome</keyword>
<gene>
    <name evidence="9" type="ORF">DIS24_g1023</name>
</gene>
<evidence type="ECO:0000259" key="8">
    <source>
        <dbReference type="Pfam" id="PF20684"/>
    </source>
</evidence>
<dbReference type="Pfam" id="PF20684">
    <property type="entry name" value="Fung_rhodopsin"/>
    <property type="match status" value="1"/>
</dbReference>
<comment type="subcellular location">
    <subcellularLocation>
        <location evidence="1">Membrane</location>
        <topology evidence="1">Multi-pass membrane protein</topology>
    </subcellularLocation>
</comment>
<evidence type="ECO:0000313" key="9">
    <source>
        <dbReference type="EMBL" id="KAK0663857.1"/>
    </source>
</evidence>
<keyword evidence="2 7" id="KW-0812">Transmembrane</keyword>
<dbReference type="GO" id="GO:0016020">
    <property type="term" value="C:membrane"/>
    <property type="evidence" value="ECO:0007669"/>
    <property type="project" value="UniProtKB-SubCell"/>
</dbReference>
<comment type="similarity">
    <text evidence="5">Belongs to the SAT4 family.</text>
</comment>
<feature type="transmembrane region" description="Helical" evidence="7">
    <location>
        <begin position="198"/>
        <end position="218"/>
    </location>
</feature>
<feature type="transmembrane region" description="Helical" evidence="7">
    <location>
        <begin position="40"/>
        <end position="58"/>
    </location>
</feature>
<organism evidence="9 10">
    <name type="scientific">Lasiodiplodia hormozganensis</name>
    <dbReference type="NCBI Taxonomy" id="869390"/>
    <lineage>
        <taxon>Eukaryota</taxon>
        <taxon>Fungi</taxon>
        <taxon>Dikarya</taxon>
        <taxon>Ascomycota</taxon>
        <taxon>Pezizomycotina</taxon>
        <taxon>Dothideomycetes</taxon>
        <taxon>Dothideomycetes incertae sedis</taxon>
        <taxon>Botryosphaeriales</taxon>
        <taxon>Botryosphaeriaceae</taxon>
        <taxon>Lasiodiplodia</taxon>
    </lineage>
</organism>
<feature type="transmembrane region" description="Helical" evidence="7">
    <location>
        <begin position="116"/>
        <end position="140"/>
    </location>
</feature>
<evidence type="ECO:0000256" key="2">
    <source>
        <dbReference type="ARBA" id="ARBA00022692"/>
    </source>
</evidence>
<evidence type="ECO:0000256" key="4">
    <source>
        <dbReference type="ARBA" id="ARBA00023136"/>
    </source>
</evidence>
<feature type="transmembrane region" description="Helical" evidence="7">
    <location>
        <begin position="160"/>
        <end position="186"/>
    </location>
</feature>
<dbReference type="AlphaFoldDB" id="A0AA39Z497"/>
<dbReference type="EMBL" id="JAUJDW010000003">
    <property type="protein sequence ID" value="KAK0663857.1"/>
    <property type="molecule type" value="Genomic_DNA"/>
</dbReference>
<accession>A0AA39Z497</accession>
<keyword evidence="4 7" id="KW-0472">Membrane</keyword>
<feature type="transmembrane region" description="Helical" evidence="7">
    <location>
        <begin position="83"/>
        <end position="104"/>
    </location>
</feature>
<name>A0AA39Z497_9PEZI</name>
<evidence type="ECO:0000256" key="6">
    <source>
        <dbReference type="SAM" id="MobiDB-lite"/>
    </source>
</evidence>
<reference evidence="9" key="1">
    <citation type="submission" date="2023-06" db="EMBL/GenBank/DDBJ databases">
        <title>Multi-omics analyses reveal the molecular pathogenesis toolkit of Lasiodiplodia hormozganensis, a cross-kingdom pathogen.</title>
        <authorList>
            <person name="Felix C."/>
            <person name="Meneses R."/>
            <person name="Goncalves M.F.M."/>
            <person name="Tilleman L."/>
            <person name="Duarte A.S."/>
            <person name="Jorrin-Novo J.V."/>
            <person name="Van De Peer Y."/>
            <person name="Deforce D."/>
            <person name="Van Nieuwerburgh F."/>
            <person name="Esteves A.C."/>
            <person name="Alves A."/>
        </authorList>
    </citation>
    <scope>NUCLEOTIDE SEQUENCE</scope>
    <source>
        <strain evidence="9">CBS 339.90</strain>
    </source>
</reference>
<feature type="transmembrane region" description="Helical" evidence="7">
    <location>
        <begin position="6"/>
        <end position="28"/>
    </location>
</feature>
<protein>
    <recommendedName>
        <fullName evidence="8">Rhodopsin domain-containing protein</fullName>
    </recommendedName>
</protein>
<dbReference type="Proteomes" id="UP001175001">
    <property type="component" value="Unassembled WGS sequence"/>
</dbReference>
<evidence type="ECO:0000256" key="3">
    <source>
        <dbReference type="ARBA" id="ARBA00022989"/>
    </source>
</evidence>
<comment type="caution">
    <text evidence="9">The sequence shown here is derived from an EMBL/GenBank/DDBJ whole genome shotgun (WGS) entry which is preliminary data.</text>
</comment>
<evidence type="ECO:0000256" key="1">
    <source>
        <dbReference type="ARBA" id="ARBA00004141"/>
    </source>
</evidence>
<evidence type="ECO:0000256" key="7">
    <source>
        <dbReference type="SAM" id="Phobius"/>
    </source>
</evidence>
<dbReference type="InterPro" id="IPR049326">
    <property type="entry name" value="Rhodopsin_dom_fungi"/>
</dbReference>
<dbReference type="PANTHER" id="PTHR33048:SF47">
    <property type="entry name" value="INTEGRAL MEMBRANE PROTEIN-RELATED"/>
    <property type="match status" value="1"/>
</dbReference>
<feature type="transmembrane region" description="Helical" evidence="7">
    <location>
        <begin position="238"/>
        <end position="259"/>
    </location>
</feature>
<keyword evidence="3 7" id="KW-1133">Transmembrane helix</keyword>
<proteinExistence type="inferred from homology"/>
<dbReference type="PANTHER" id="PTHR33048">
    <property type="entry name" value="PTH11-LIKE INTEGRAL MEMBRANE PROTEIN (AFU_ORTHOLOGUE AFUA_5G11245)"/>
    <property type="match status" value="1"/>
</dbReference>